<dbReference type="PANTHER" id="PTHR35186:SF4">
    <property type="entry name" value="PRION-INHIBITION AND PROPAGATION HELO DOMAIN-CONTAINING PROTEIN"/>
    <property type="match status" value="1"/>
</dbReference>
<evidence type="ECO:0000313" key="2">
    <source>
        <dbReference type="Proteomes" id="UP000652219"/>
    </source>
</evidence>
<protein>
    <submittedName>
        <fullName evidence="1">Uncharacterized protein</fullName>
    </submittedName>
</protein>
<keyword evidence="2" id="KW-1185">Reference proteome</keyword>
<dbReference type="EMBL" id="WIGN01000175">
    <property type="protein sequence ID" value="KAF6805723.1"/>
    <property type="molecule type" value="Genomic_DNA"/>
</dbReference>
<dbReference type="Proteomes" id="UP000652219">
    <property type="component" value="Unassembled WGS sequence"/>
</dbReference>
<accession>A0A8H6J3J4</accession>
<name>A0A8H6J3J4_9PEZI</name>
<organism evidence="1 2">
    <name type="scientific">Colletotrichum sojae</name>
    <dbReference type="NCBI Taxonomy" id="2175907"/>
    <lineage>
        <taxon>Eukaryota</taxon>
        <taxon>Fungi</taxon>
        <taxon>Dikarya</taxon>
        <taxon>Ascomycota</taxon>
        <taxon>Pezizomycotina</taxon>
        <taxon>Sordariomycetes</taxon>
        <taxon>Hypocreomycetidae</taxon>
        <taxon>Glomerellales</taxon>
        <taxon>Glomerellaceae</taxon>
        <taxon>Colletotrichum</taxon>
        <taxon>Colletotrichum orchidearum species complex</taxon>
    </lineage>
</organism>
<gene>
    <name evidence="1" type="ORF">CSOJ01_09291</name>
</gene>
<comment type="caution">
    <text evidence="1">The sequence shown here is derived from an EMBL/GenBank/DDBJ whole genome shotgun (WGS) entry which is preliminary data.</text>
</comment>
<evidence type="ECO:0000313" key="1">
    <source>
        <dbReference type="EMBL" id="KAF6805723.1"/>
    </source>
</evidence>
<dbReference type="PANTHER" id="PTHR35186">
    <property type="entry name" value="ANK_REP_REGION DOMAIN-CONTAINING PROTEIN"/>
    <property type="match status" value="1"/>
</dbReference>
<dbReference type="AlphaFoldDB" id="A0A8H6J3J4"/>
<proteinExistence type="predicted"/>
<sequence length="221" mass="24886">MTPNTPEALGKSQKLTPDLAVSLQGNIDDLYKVVHRSAKTKFEACYGCITDSVSLRKYGLYSVSDCTQDASDHNWKLVPLTDVLESTGKELPVLTYADTLRLAWVVSSSVSKLHITTWMPKTLGHSDVFFIQRPGQNLFEDVFVLKELPDDPLLQEEAAVQTCEVKMEGSERYEEAVRRFLKGELHFQGRNVEGDGFRQDVFGTIVNLLEEDMNDCNCNFV</sequence>
<reference evidence="1 2" key="1">
    <citation type="journal article" date="2020" name="Phytopathology">
        <title>Genome Sequence Resources of Colletotrichum truncatum, C. plurivorum, C. musicola, and C. sojae: Four Species Pathogenic to Soybean (Glycine max).</title>
        <authorList>
            <person name="Rogerio F."/>
            <person name="Boufleur T.R."/>
            <person name="Ciampi-Guillardi M."/>
            <person name="Sukno S.A."/>
            <person name="Thon M.R."/>
            <person name="Massola Junior N.S."/>
            <person name="Baroncelli R."/>
        </authorList>
    </citation>
    <scope>NUCLEOTIDE SEQUENCE [LARGE SCALE GENOMIC DNA]</scope>
    <source>
        <strain evidence="1 2">LFN0009</strain>
    </source>
</reference>